<name>X1N9F9_9ZZZZ</name>
<proteinExistence type="predicted"/>
<gene>
    <name evidence="1" type="ORF">S06H3_48260</name>
</gene>
<organism evidence="1">
    <name type="scientific">marine sediment metagenome</name>
    <dbReference type="NCBI Taxonomy" id="412755"/>
    <lineage>
        <taxon>unclassified sequences</taxon>
        <taxon>metagenomes</taxon>
        <taxon>ecological metagenomes</taxon>
    </lineage>
</organism>
<dbReference type="AlphaFoldDB" id="X1N9F9"/>
<comment type="caution">
    <text evidence="1">The sequence shown here is derived from an EMBL/GenBank/DDBJ whole genome shotgun (WGS) entry which is preliminary data.</text>
</comment>
<sequence length="31" mass="3631">QKDHFLNTVLKEKKLFIIGGEDELKTITESR</sequence>
<dbReference type="EMBL" id="BARV01030378">
    <property type="protein sequence ID" value="GAI40647.1"/>
    <property type="molecule type" value="Genomic_DNA"/>
</dbReference>
<feature type="non-terminal residue" evidence="1">
    <location>
        <position position="1"/>
    </location>
</feature>
<reference evidence="1" key="1">
    <citation type="journal article" date="2014" name="Front. Microbiol.">
        <title>High frequency of phylogenetically diverse reductive dehalogenase-homologous genes in deep subseafloor sedimentary metagenomes.</title>
        <authorList>
            <person name="Kawai M."/>
            <person name="Futagami T."/>
            <person name="Toyoda A."/>
            <person name="Takaki Y."/>
            <person name="Nishi S."/>
            <person name="Hori S."/>
            <person name="Arai W."/>
            <person name="Tsubouchi T."/>
            <person name="Morono Y."/>
            <person name="Uchiyama I."/>
            <person name="Ito T."/>
            <person name="Fujiyama A."/>
            <person name="Inagaki F."/>
            <person name="Takami H."/>
        </authorList>
    </citation>
    <scope>NUCLEOTIDE SEQUENCE</scope>
    <source>
        <strain evidence="1">Expedition CK06-06</strain>
    </source>
</reference>
<accession>X1N9F9</accession>
<evidence type="ECO:0000313" key="1">
    <source>
        <dbReference type="EMBL" id="GAI40647.1"/>
    </source>
</evidence>
<protein>
    <submittedName>
        <fullName evidence="1">Uncharacterized protein</fullName>
    </submittedName>
</protein>